<dbReference type="EMBL" id="JAKFHA010000061">
    <property type="protein sequence ID" value="MCF2533817.1"/>
    <property type="molecule type" value="Genomic_DNA"/>
</dbReference>
<dbReference type="Gene3D" id="3.40.50.620">
    <property type="entry name" value="HUPs"/>
    <property type="match status" value="2"/>
</dbReference>
<sequence>MNRQNSGPPLITVGVDGSTNADEALRWAADEAGRRGLALRIVHAWLPLPIPGGRTAGHAESRRILDDAEVRAHAYRQGLDITGVDACDRVGSALATESEGAAMVVLGSRGRGGFRSLLLGSASLTAAATAHCPVVVVRETLPVDEPAAVRDVVVGVDALAPADPVLEFAFEEAAARPDAVLRIIHGRSPETWTSHGDPVFTVAEIEARAARALAEAAAGWSDKYPQVDVVRSASLDAPAAALVAASADAVLTVVGRRASGTSLGLRLGPVAHAVLLHAASPVAVVPF</sequence>
<dbReference type="Pfam" id="PF00582">
    <property type="entry name" value="Usp"/>
    <property type="match status" value="2"/>
</dbReference>
<dbReference type="InterPro" id="IPR006015">
    <property type="entry name" value="Universal_stress_UspA"/>
</dbReference>
<protein>
    <submittedName>
        <fullName evidence="3">Universal stress protein</fullName>
    </submittedName>
</protein>
<dbReference type="PRINTS" id="PR01438">
    <property type="entry name" value="UNVRSLSTRESS"/>
</dbReference>
<evidence type="ECO:0000256" key="1">
    <source>
        <dbReference type="ARBA" id="ARBA00008791"/>
    </source>
</evidence>
<accession>A0AA41QBN4</accession>
<feature type="domain" description="UspA" evidence="2">
    <location>
        <begin position="150"/>
        <end position="286"/>
    </location>
</feature>
<dbReference type="InterPro" id="IPR006016">
    <property type="entry name" value="UspA"/>
</dbReference>
<dbReference type="SUPFAM" id="SSF52402">
    <property type="entry name" value="Adenine nucleotide alpha hydrolases-like"/>
    <property type="match status" value="2"/>
</dbReference>
<keyword evidence="4" id="KW-1185">Reference proteome</keyword>
<comment type="caution">
    <text evidence="3">The sequence shown here is derived from an EMBL/GenBank/DDBJ whole genome shotgun (WGS) entry which is preliminary data.</text>
</comment>
<organism evidence="3 4">
    <name type="scientific">Yinghuangia soli</name>
    <dbReference type="NCBI Taxonomy" id="2908204"/>
    <lineage>
        <taxon>Bacteria</taxon>
        <taxon>Bacillati</taxon>
        <taxon>Actinomycetota</taxon>
        <taxon>Actinomycetes</taxon>
        <taxon>Kitasatosporales</taxon>
        <taxon>Streptomycetaceae</taxon>
        <taxon>Yinghuangia</taxon>
    </lineage>
</organism>
<dbReference type="AlphaFoldDB" id="A0AA41QBN4"/>
<feature type="domain" description="UspA" evidence="2">
    <location>
        <begin position="11"/>
        <end position="138"/>
    </location>
</feature>
<comment type="similarity">
    <text evidence="1">Belongs to the universal stress protein A family.</text>
</comment>
<dbReference type="Proteomes" id="UP001165378">
    <property type="component" value="Unassembled WGS sequence"/>
</dbReference>
<dbReference type="PANTHER" id="PTHR46553">
    <property type="entry name" value="ADENINE NUCLEOTIDE ALPHA HYDROLASES-LIKE SUPERFAMILY PROTEIN"/>
    <property type="match status" value="1"/>
</dbReference>
<evidence type="ECO:0000313" key="3">
    <source>
        <dbReference type="EMBL" id="MCF2533817.1"/>
    </source>
</evidence>
<dbReference type="RefSeq" id="WP_235058582.1">
    <property type="nucleotide sequence ID" value="NZ_JAKFHA010000061.1"/>
</dbReference>
<dbReference type="InterPro" id="IPR014729">
    <property type="entry name" value="Rossmann-like_a/b/a_fold"/>
</dbReference>
<evidence type="ECO:0000259" key="2">
    <source>
        <dbReference type="Pfam" id="PF00582"/>
    </source>
</evidence>
<reference evidence="3" key="1">
    <citation type="submission" date="2022-01" db="EMBL/GenBank/DDBJ databases">
        <title>Genome-Based Taxonomic Classification of the Phylum Actinobacteria.</title>
        <authorList>
            <person name="Gao Y."/>
        </authorList>
    </citation>
    <scope>NUCLEOTIDE SEQUENCE</scope>
    <source>
        <strain evidence="3">KLBMP 8922</strain>
    </source>
</reference>
<gene>
    <name evidence="3" type="ORF">LZ495_42285</name>
</gene>
<name>A0AA41QBN4_9ACTN</name>
<dbReference type="PANTHER" id="PTHR46553:SF3">
    <property type="entry name" value="ADENINE NUCLEOTIDE ALPHA HYDROLASES-LIKE SUPERFAMILY PROTEIN"/>
    <property type="match status" value="1"/>
</dbReference>
<evidence type="ECO:0000313" key="4">
    <source>
        <dbReference type="Proteomes" id="UP001165378"/>
    </source>
</evidence>
<proteinExistence type="inferred from homology"/>